<dbReference type="EMBL" id="BRLJ01000002">
    <property type="protein sequence ID" value="GKX62313.1"/>
    <property type="molecule type" value="Genomic_DNA"/>
</dbReference>
<dbReference type="InterPro" id="IPR007893">
    <property type="entry name" value="Spore_coat_U/FanG"/>
</dbReference>
<proteinExistence type="predicted"/>
<keyword evidence="3" id="KW-0167">Capsid protein</keyword>
<name>A0ABQ5LFC8_9GAMM</name>
<accession>A0ABQ5LFC8</accession>
<feature type="chain" id="PRO_5046812563" evidence="1">
    <location>
        <begin position="26"/>
        <end position="175"/>
    </location>
</feature>
<feature type="domain" description="Spore coat protein U/FanG" evidence="2">
    <location>
        <begin position="31"/>
        <end position="172"/>
    </location>
</feature>
<keyword evidence="3" id="KW-0946">Virion</keyword>
<evidence type="ECO:0000259" key="2">
    <source>
        <dbReference type="Pfam" id="PF05229"/>
    </source>
</evidence>
<evidence type="ECO:0000313" key="4">
    <source>
        <dbReference type="Proteomes" id="UP001059610"/>
    </source>
</evidence>
<dbReference type="Proteomes" id="UP001059610">
    <property type="component" value="Unassembled WGS sequence"/>
</dbReference>
<feature type="signal peptide" evidence="1">
    <location>
        <begin position="1"/>
        <end position="25"/>
    </location>
</feature>
<comment type="caution">
    <text evidence="3">The sequence shown here is derived from an EMBL/GenBank/DDBJ whole genome shotgun (WGS) entry which is preliminary data.</text>
</comment>
<sequence>MSVCNKCNQSIVLMLTFMPLSPAFSVTTKSASVTISANVVAACNAGSISGGNTTFGTLNFGTYSILNQEIKLTGQANAGAILVQCAPGVNYQIVMNGGNSGNTSQRYMSGNQFAQHVNYNLYSDANYSTIWDGTTGITKTATGQQEWVNVYGRVPSQSSPVADTYTDTVQVTVSW</sequence>
<dbReference type="Pfam" id="PF05229">
    <property type="entry name" value="SCPU"/>
    <property type="match status" value="1"/>
</dbReference>
<gene>
    <name evidence="3" type="ORF">SOASR032_08820</name>
</gene>
<organism evidence="3 4">
    <name type="scientific">Pragia fontium</name>
    <dbReference type="NCBI Taxonomy" id="82985"/>
    <lineage>
        <taxon>Bacteria</taxon>
        <taxon>Pseudomonadati</taxon>
        <taxon>Pseudomonadota</taxon>
        <taxon>Gammaproteobacteria</taxon>
        <taxon>Enterobacterales</taxon>
        <taxon>Budviciaceae</taxon>
        <taxon>Pragia</taxon>
    </lineage>
</organism>
<evidence type="ECO:0000313" key="3">
    <source>
        <dbReference type="EMBL" id="GKX62313.1"/>
    </source>
</evidence>
<dbReference type="PANTHER" id="PTHR37089:SF4">
    <property type="entry name" value="EXPORTED PROTEIN"/>
    <property type="match status" value="1"/>
</dbReference>
<keyword evidence="4" id="KW-1185">Reference proteome</keyword>
<dbReference type="SMART" id="SM00972">
    <property type="entry name" value="SCPU"/>
    <property type="match status" value="1"/>
</dbReference>
<reference evidence="3" key="1">
    <citation type="submission" date="2022-06" db="EMBL/GenBank/DDBJ databases">
        <title>Draft genome sequences of Pragia fontium str. JCM24417.</title>
        <authorList>
            <person name="Wakabayashi Y."/>
            <person name="Kojima K."/>
        </authorList>
    </citation>
    <scope>NUCLEOTIDE SEQUENCE</scope>
    <source>
        <strain evidence="3">JCM 24417</strain>
    </source>
</reference>
<dbReference type="PANTHER" id="PTHR37089">
    <property type="entry name" value="PROTEIN U-RELATED"/>
    <property type="match status" value="1"/>
</dbReference>
<dbReference type="RefSeq" id="WP_158487440.1">
    <property type="nucleotide sequence ID" value="NZ_BRLJ01000002.1"/>
</dbReference>
<dbReference type="InterPro" id="IPR053167">
    <property type="entry name" value="Spore_coat_component"/>
</dbReference>
<protein>
    <submittedName>
        <fullName evidence="3">Spore coat protein U</fullName>
    </submittedName>
</protein>
<keyword evidence="1" id="KW-0732">Signal</keyword>
<evidence type="ECO:0000256" key="1">
    <source>
        <dbReference type="SAM" id="SignalP"/>
    </source>
</evidence>